<dbReference type="AlphaFoldDB" id="A0A2V3Y846"/>
<name>A0A2V3Y846_9FIRM</name>
<comment type="caution">
    <text evidence="1">The sequence shown here is derived from an EMBL/GenBank/DDBJ whole genome shotgun (WGS) entry which is preliminary data.</text>
</comment>
<dbReference type="Proteomes" id="UP000248057">
    <property type="component" value="Unassembled WGS sequence"/>
</dbReference>
<proteinExistence type="predicted"/>
<evidence type="ECO:0000313" key="2">
    <source>
        <dbReference type="Proteomes" id="UP000248057"/>
    </source>
</evidence>
<dbReference type="GeneID" id="86065296"/>
<dbReference type="RefSeq" id="WP_243005064.1">
    <property type="nucleotide sequence ID" value="NZ_QJKD01000005.1"/>
</dbReference>
<evidence type="ECO:0000313" key="1">
    <source>
        <dbReference type="EMBL" id="PXX53751.1"/>
    </source>
</evidence>
<organism evidence="1 2">
    <name type="scientific">Hungatella effluvii</name>
    <dbReference type="NCBI Taxonomy" id="1096246"/>
    <lineage>
        <taxon>Bacteria</taxon>
        <taxon>Bacillati</taxon>
        <taxon>Bacillota</taxon>
        <taxon>Clostridia</taxon>
        <taxon>Lachnospirales</taxon>
        <taxon>Lachnospiraceae</taxon>
        <taxon>Hungatella</taxon>
    </lineage>
</organism>
<keyword evidence="2" id="KW-1185">Reference proteome</keyword>
<dbReference type="EMBL" id="QJKD01000005">
    <property type="protein sequence ID" value="PXX53751.1"/>
    <property type="molecule type" value="Genomic_DNA"/>
</dbReference>
<accession>A0A2V3Y846</accession>
<gene>
    <name evidence="1" type="ORF">DFR60_105240</name>
</gene>
<reference evidence="1 2" key="1">
    <citation type="submission" date="2018-05" db="EMBL/GenBank/DDBJ databases">
        <title>Genomic Encyclopedia of Type Strains, Phase IV (KMG-IV): sequencing the most valuable type-strain genomes for metagenomic binning, comparative biology and taxonomic classification.</title>
        <authorList>
            <person name="Goeker M."/>
        </authorList>
    </citation>
    <scope>NUCLEOTIDE SEQUENCE [LARGE SCALE GENOMIC DNA]</scope>
    <source>
        <strain evidence="1 2">DSM 24995</strain>
    </source>
</reference>
<sequence length="58" mass="6398">MTAEKNELGLKEAKPAIILITCDQLNRNTLGCYGGKPFKHPISTGWRKRELSTAGAIR</sequence>
<protein>
    <submittedName>
        <fullName evidence="1">Uncharacterized protein</fullName>
    </submittedName>
</protein>